<evidence type="ECO:0000313" key="1">
    <source>
        <dbReference type="EMBL" id="GGT44439.1"/>
    </source>
</evidence>
<keyword evidence="2" id="KW-1185">Reference proteome</keyword>
<accession>A0A918H8S0</accession>
<gene>
    <name evidence="1" type="ORF">GCM10014713_42910</name>
</gene>
<name>A0A918H8S0_9ACTN</name>
<comment type="caution">
    <text evidence="1">The sequence shown here is derived from an EMBL/GenBank/DDBJ whole genome shotgun (WGS) entry which is preliminary data.</text>
</comment>
<reference evidence="1" key="2">
    <citation type="submission" date="2020-09" db="EMBL/GenBank/DDBJ databases">
        <authorList>
            <person name="Sun Q."/>
            <person name="Ohkuma M."/>
        </authorList>
    </citation>
    <scope>NUCLEOTIDE SEQUENCE</scope>
    <source>
        <strain evidence="1">JCM 3172</strain>
    </source>
</reference>
<proteinExistence type="predicted"/>
<evidence type="ECO:0008006" key="3">
    <source>
        <dbReference type="Google" id="ProtNLM"/>
    </source>
</evidence>
<organism evidence="1 2">
    <name type="scientific">Streptomyces purpureus</name>
    <dbReference type="NCBI Taxonomy" id="1951"/>
    <lineage>
        <taxon>Bacteria</taxon>
        <taxon>Bacillati</taxon>
        <taxon>Actinomycetota</taxon>
        <taxon>Actinomycetes</taxon>
        <taxon>Kitasatosporales</taxon>
        <taxon>Streptomycetaceae</taxon>
        <taxon>Streptomyces</taxon>
    </lineage>
</organism>
<dbReference type="AlphaFoldDB" id="A0A918H8S0"/>
<protein>
    <recommendedName>
        <fullName evidence="3">Transposase</fullName>
    </recommendedName>
</protein>
<evidence type="ECO:0000313" key="2">
    <source>
        <dbReference type="Proteomes" id="UP000619486"/>
    </source>
</evidence>
<reference evidence="1" key="1">
    <citation type="journal article" date="2014" name="Int. J. Syst. Evol. Microbiol.">
        <title>Complete genome sequence of Corynebacterium casei LMG S-19264T (=DSM 44701T), isolated from a smear-ripened cheese.</title>
        <authorList>
            <consortium name="US DOE Joint Genome Institute (JGI-PGF)"/>
            <person name="Walter F."/>
            <person name="Albersmeier A."/>
            <person name="Kalinowski J."/>
            <person name="Ruckert C."/>
        </authorList>
    </citation>
    <scope>NUCLEOTIDE SEQUENCE</scope>
    <source>
        <strain evidence="1">JCM 3172</strain>
    </source>
</reference>
<dbReference type="Proteomes" id="UP000619486">
    <property type="component" value="Unassembled WGS sequence"/>
</dbReference>
<dbReference type="EMBL" id="BMQQ01000016">
    <property type="protein sequence ID" value="GGT44439.1"/>
    <property type="molecule type" value="Genomic_DNA"/>
</dbReference>
<sequence length="48" mass="5139">MLDGILAAAEGKGLLKTGRARSDSTHVLSAARDLSWLEMVAKTLRATR</sequence>